<keyword evidence="1" id="KW-1277">Toxin-antitoxin system</keyword>
<dbReference type="AlphaFoldDB" id="A0A3P3XSW6"/>
<accession>A0A3P3XSW6</accession>
<protein>
    <submittedName>
        <fullName evidence="2">Plasmid stabilization system protein</fullName>
    </submittedName>
</protein>
<dbReference type="Pfam" id="PF05016">
    <property type="entry name" value="ParE_toxin"/>
    <property type="match status" value="1"/>
</dbReference>
<gene>
    <name evidence="2" type="ORF">SPIRO4BDMA_50518</name>
</gene>
<dbReference type="Gene3D" id="3.30.2310.20">
    <property type="entry name" value="RelE-like"/>
    <property type="match status" value="1"/>
</dbReference>
<evidence type="ECO:0000256" key="1">
    <source>
        <dbReference type="ARBA" id="ARBA00022649"/>
    </source>
</evidence>
<name>A0A3P3XSW6_9SPIR</name>
<organism evidence="2">
    <name type="scientific">uncultured spirochete</name>
    <dbReference type="NCBI Taxonomy" id="156406"/>
    <lineage>
        <taxon>Bacteria</taxon>
        <taxon>Pseudomonadati</taxon>
        <taxon>Spirochaetota</taxon>
        <taxon>Spirochaetia</taxon>
        <taxon>Spirochaetales</taxon>
        <taxon>environmental samples</taxon>
    </lineage>
</organism>
<dbReference type="InterPro" id="IPR035093">
    <property type="entry name" value="RelE/ParE_toxin_dom_sf"/>
</dbReference>
<dbReference type="InterPro" id="IPR007712">
    <property type="entry name" value="RelE/ParE_toxin"/>
</dbReference>
<evidence type="ECO:0000313" key="2">
    <source>
        <dbReference type="EMBL" id="SLM19003.1"/>
    </source>
</evidence>
<sequence length="112" mass="13273">MKQYEVIVSHLAESDINEIINYFIPINKEYVIKLYQTFKDRITELHTLPNKGRIVPELEKKGIHDFRELIEGNYRIVYSIHATSVHILATVDSRRNLDEILVNKIIDFFNEE</sequence>
<reference evidence="2" key="1">
    <citation type="submission" date="2017-02" db="EMBL/GenBank/DDBJ databases">
        <authorList>
            <person name="Regsiter A."/>
            <person name="William W."/>
        </authorList>
    </citation>
    <scope>NUCLEOTIDE SEQUENCE</scope>
    <source>
        <strain evidence="2">BdmA 4</strain>
    </source>
</reference>
<proteinExistence type="predicted"/>
<dbReference type="EMBL" id="FWDO01000005">
    <property type="protein sequence ID" value="SLM19003.1"/>
    <property type="molecule type" value="Genomic_DNA"/>
</dbReference>